<comment type="caution">
    <text evidence="1">The sequence shown here is derived from an EMBL/GenBank/DDBJ whole genome shotgun (WGS) entry which is preliminary data.</text>
</comment>
<dbReference type="Pfam" id="PF11901">
    <property type="entry name" value="DM9"/>
    <property type="match status" value="1"/>
</dbReference>
<evidence type="ECO:0000313" key="2">
    <source>
        <dbReference type="Proteomes" id="UP000813824"/>
    </source>
</evidence>
<dbReference type="InterPro" id="IPR006616">
    <property type="entry name" value="DM9_repeat"/>
</dbReference>
<evidence type="ECO:0000313" key="1">
    <source>
        <dbReference type="EMBL" id="KAH8101098.1"/>
    </source>
</evidence>
<sequence length="224" mass="24628">MKNTSTRNSVITKPGNNDERLNILRELLDARIEEIADRGLATSEIAWLESAWERTQDYYTNGPQGSVSWVLMAAGMELPQGAFIAGKSPDGQPAYTARGYMQTPSYPVGTLQVGRTFEFGGAFLGWGWMQFNSKIYEILVASPADVCWVPTKYVLNIAALGAIPVEGGYEAPAGEPLYVAQAFHQRAWRPGKASAQLQGAFIPFNGSEVCVEEYRVLCYVDPFT</sequence>
<name>A0A8K0URI7_9AGAR</name>
<keyword evidence="2" id="KW-1185">Reference proteome</keyword>
<dbReference type="AlphaFoldDB" id="A0A8K0URI7"/>
<dbReference type="PANTHER" id="PTHR31649">
    <property type="entry name" value="AGAP009604-PA"/>
    <property type="match status" value="1"/>
</dbReference>
<dbReference type="PANTHER" id="PTHR31649:SF1">
    <property type="entry name" value="FARNESOIC ACID O-METHYL TRANSFERASE DOMAIN-CONTAINING PROTEIN"/>
    <property type="match status" value="1"/>
</dbReference>
<dbReference type="SMART" id="SM00696">
    <property type="entry name" value="DM9"/>
    <property type="match status" value="1"/>
</dbReference>
<organism evidence="1 2">
    <name type="scientific">Cristinia sonorae</name>
    <dbReference type="NCBI Taxonomy" id="1940300"/>
    <lineage>
        <taxon>Eukaryota</taxon>
        <taxon>Fungi</taxon>
        <taxon>Dikarya</taxon>
        <taxon>Basidiomycota</taxon>
        <taxon>Agaricomycotina</taxon>
        <taxon>Agaricomycetes</taxon>
        <taxon>Agaricomycetidae</taxon>
        <taxon>Agaricales</taxon>
        <taxon>Pleurotineae</taxon>
        <taxon>Stephanosporaceae</taxon>
        <taxon>Cristinia</taxon>
    </lineage>
</organism>
<protein>
    <submittedName>
        <fullName evidence="1">Uncharacterized protein</fullName>
    </submittedName>
</protein>
<proteinExistence type="predicted"/>
<dbReference type="OrthoDB" id="2142040at2759"/>
<reference evidence="1" key="1">
    <citation type="journal article" date="2021" name="New Phytol.">
        <title>Evolutionary innovations through gain and loss of genes in the ectomycorrhizal Boletales.</title>
        <authorList>
            <person name="Wu G."/>
            <person name="Miyauchi S."/>
            <person name="Morin E."/>
            <person name="Kuo A."/>
            <person name="Drula E."/>
            <person name="Varga T."/>
            <person name="Kohler A."/>
            <person name="Feng B."/>
            <person name="Cao Y."/>
            <person name="Lipzen A."/>
            <person name="Daum C."/>
            <person name="Hundley H."/>
            <person name="Pangilinan J."/>
            <person name="Johnson J."/>
            <person name="Barry K."/>
            <person name="LaButti K."/>
            <person name="Ng V."/>
            <person name="Ahrendt S."/>
            <person name="Min B."/>
            <person name="Choi I.G."/>
            <person name="Park H."/>
            <person name="Plett J.M."/>
            <person name="Magnuson J."/>
            <person name="Spatafora J.W."/>
            <person name="Nagy L.G."/>
            <person name="Henrissat B."/>
            <person name="Grigoriev I.V."/>
            <person name="Yang Z.L."/>
            <person name="Xu J."/>
            <person name="Martin F.M."/>
        </authorList>
    </citation>
    <scope>NUCLEOTIDE SEQUENCE</scope>
    <source>
        <strain evidence="1">KKN 215</strain>
    </source>
</reference>
<gene>
    <name evidence="1" type="ORF">BXZ70DRAFT_934397</name>
</gene>
<dbReference type="Proteomes" id="UP000813824">
    <property type="component" value="Unassembled WGS sequence"/>
</dbReference>
<accession>A0A8K0URI7</accession>
<dbReference type="EMBL" id="JAEVFJ010000013">
    <property type="protein sequence ID" value="KAH8101098.1"/>
    <property type="molecule type" value="Genomic_DNA"/>
</dbReference>